<dbReference type="InterPro" id="IPR006342">
    <property type="entry name" value="FkbM_mtfrase"/>
</dbReference>
<accession>A0ABV0CYF9</accession>
<keyword evidence="2" id="KW-0808">Transferase</keyword>
<protein>
    <submittedName>
        <fullName evidence="2">FkbM family methyltransferase</fullName>
    </submittedName>
</protein>
<dbReference type="EMBL" id="JBDLBR010000004">
    <property type="protein sequence ID" value="MEN7537885.1"/>
    <property type="molecule type" value="Genomic_DNA"/>
</dbReference>
<dbReference type="GO" id="GO:0008168">
    <property type="term" value="F:methyltransferase activity"/>
    <property type="evidence" value="ECO:0007669"/>
    <property type="project" value="UniProtKB-KW"/>
</dbReference>
<evidence type="ECO:0000313" key="3">
    <source>
        <dbReference type="Proteomes" id="UP001484535"/>
    </source>
</evidence>
<dbReference type="GO" id="GO:0032259">
    <property type="term" value="P:methylation"/>
    <property type="evidence" value="ECO:0007669"/>
    <property type="project" value="UniProtKB-KW"/>
</dbReference>
<keyword evidence="3" id="KW-1185">Reference proteome</keyword>
<feature type="domain" description="Methyltransferase FkbM" evidence="1">
    <location>
        <begin position="231"/>
        <end position="361"/>
    </location>
</feature>
<proteinExistence type="predicted"/>
<evidence type="ECO:0000313" key="2">
    <source>
        <dbReference type="EMBL" id="MEN7537885.1"/>
    </source>
</evidence>
<dbReference type="RefSeq" id="WP_346785345.1">
    <property type="nucleotide sequence ID" value="NZ_JBDLBR010000004.1"/>
</dbReference>
<organism evidence="2 3">
    <name type="scientific">Aurantiacibacter flavus</name>
    <dbReference type="NCBI Taxonomy" id="3145232"/>
    <lineage>
        <taxon>Bacteria</taxon>
        <taxon>Pseudomonadati</taxon>
        <taxon>Pseudomonadota</taxon>
        <taxon>Alphaproteobacteria</taxon>
        <taxon>Sphingomonadales</taxon>
        <taxon>Erythrobacteraceae</taxon>
        <taxon>Aurantiacibacter</taxon>
    </lineage>
</organism>
<dbReference type="SUPFAM" id="SSF53335">
    <property type="entry name" value="S-adenosyl-L-methionine-dependent methyltransferases"/>
    <property type="match status" value="1"/>
</dbReference>
<keyword evidence="2" id="KW-0489">Methyltransferase</keyword>
<name>A0ABV0CYF9_9SPHN</name>
<dbReference type="InterPro" id="IPR029063">
    <property type="entry name" value="SAM-dependent_MTases_sf"/>
</dbReference>
<dbReference type="Pfam" id="PF05050">
    <property type="entry name" value="Methyltransf_21"/>
    <property type="match status" value="1"/>
</dbReference>
<gene>
    <name evidence="2" type="ORF">ABDJ38_11950</name>
</gene>
<reference evidence="2 3" key="1">
    <citation type="submission" date="2024-05" db="EMBL/GenBank/DDBJ databases">
        <authorList>
            <person name="Park S."/>
        </authorList>
    </citation>
    <scope>NUCLEOTIDE SEQUENCE [LARGE SCALE GENOMIC DNA]</scope>
    <source>
        <strain evidence="2 3">DGU5</strain>
    </source>
</reference>
<dbReference type="Gene3D" id="3.40.50.150">
    <property type="entry name" value="Vaccinia Virus protein VP39"/>
    <property type="match status" value="1"/>
</dbReference>
<dbReference type="Proteomes" id="UP001484535">
    <property type="component" value="Unassembled WGS sequence"/>
</dbReference>
<comment type="caution">
    <text evidence="2">The sequence shown here is derived from an EMBL/GenBank/DDBJ whole genome shotgun (WGS) entry which is preliminary data.</text>
</comment>
<sequence length="396" mass="43535">MSLKDHTGFRPKQTSRFGERALLAPPSRAEARALLGELRAASCRAAPVAPRSPLVLYGGGDMGRMARDYFALLGQEIALVVDRNAEALRADSEWSGITIAHPDEVSSELKQTAQLVLCIATAPFKPLELELAAQDWTDIVPFYDVAESQRARHPLSNGWFATNMVQADYAATCEVLDLWDDDLSRAYHLQFLAWRIAREEWTFDGAPVESHSRFFIPEVIERIDALASFVDGGAHHGQVSRKFLDLRGLRPTSIAAIEPDPANLAAFDCDGAEVYPVALGAKADERRFHAGLGYASQFAESGKDPLPSVTLDSLDLAPDFVKLHLEGGELAALKGGIETIGQHRPVLAITTYHNADGIWRTPAWLMEKLDGYRFLMRVHSWCGTGAVVYALPEERA</sequence>
<evidence type="ECO:0000259" key="1">
    <source>
        <dbReference type="Pfam" id="PF05050"/>
    </source>
</evidence>